<evidence type="ECO:0000313" key="4">
    <source>
        <dbReference type="EMBL" id="RXH90655.1"/>
    </source>
</evidence>
<protein>
    <recommendedName>
        <fullName evidence="3">Galactokinase N-terminal domain-containing protein</fullName>
    </recommendedName>
</protein>
<name>A0A498J794_MALDO</name>
<dbReference type="InterPro" id="IPR019539">
    <property type="entry name" value="GalKase_N"/>
</dbReference>
<keyword evidence="1" id="KW-0547">Nucleotide-binding</keyword>
<evidence type="ECO:0000256" key="2">
    <source>
        <dbReference type="ARBA" id="ARBA00022840"/>
    </source>
</evidence>
<evidence type="ECO:0000259" key="3">
    <source>
        <dbReference type="Pfam" id="PF10509"/>
    </source>
</evidence>
<keyword evidence="2" id="KW-0067">ATP-binding</keyword>
<evidence type="ECO:0000313" key="5">
    <source>
        <dbReference type="Proteomes" id="UP000290289"/>
    </source>
</evidence>
<organism evidence="4 5">
    <name type="scientific">Malus domestica</name>
    <name type="common">Apple</name>
    <name type="synonym">Pyrus malus</name>
    <dbReference type="NCBI Taxonomy" id="3750"/>
    <lineage>
        <taxon>Eukaryota</taxon>
        <taxon>Viridiplantae</taxon>
        <taxon>Streptophyta</taxon>
        <taxon>Embryophyta</taxon>
        <taxon>Tracheophyta</taxon>
        <taxon>Spermatophyta</taxon>
        <taxon>Magnoliopsida</taxon>
        <taxon>eudicotyledons</taxon>
        <taxon>Gunneridae</taxon>
        <taxon>Pentapetalae</taxon>
        <taxon>rosids</taxon>
        <taxon>fabids</taxon>
        <taxon>Rosales</taxon>
        <taxon>Rosaceae</taxon>
        <taxon>Amygdaloideae</taxon>
        <taxon>Maleae</taxon>
        <taxon>Malus</taxon>
    </lineage>
</organism>
<dbReference type="STRING" id="3750.A0A498J794"/>
<dbReference type="Proteomes" id="UP000290289">
    <property type="component" value="Chromosome 9"/>
</dbReference>
<dbReference type="InterPro" id="IPR019741">
    <property type="entry name" value="Galactokinase_CS"/>
</dbReference>
<sequence length="216" mass="24420">MTQMAKHEELPIPIHNTLDAVYGDSSQLDEAQLRFHQLKSKFQQVGHPPHLFARSSGRVNLIGEHIDYERYSMLPMAIRQDTVVAIRKHDDGDAAKVLRIANVNDKYQICTYPADPTQEIDLKNHIGALFHLWLTKPYAADSTPGQDDCADEKPSVKIPEIAGKVESGIRSPGLQCMSPDYDTKEIKNIYVDCKLSSFPILLSFYLSLAFSFHPYF</sequence>
<comment type="caution">
    <text evidence="4">The sequence shown here is derived from an EMBL/GenBank/DDBJ whole genome shotgun (WGS) entry which is preliminary data.</text>
</comment>
<proteinExistence type="predicted"/>
<keyword evidence="5" id="KW-1185">Reference proteome</keyword>
<dbReference type="AlphaFoldDB" id="A0A498J794"/>
<dbReference type="GO" id="GO:0006012">
    <property type="term" value="P:galactose metabolic process"/>
    <property type="evidence" value="ECO:0007669"/>
    <property type="project" value="TreeGrafter"/>
</dbReference>
<dbReference type="GO" id="GO:0005829">
    <property type="term" value="C:cytosol"/>
    <property type="evidence" value="ECO:0007669"/>
    <property type="project" value="TreeGrafter"/>
</dbReference>
<dbReference type="GO" id="GO:0004335">
    <property type="term" value="F:galactokinase activity"/>
    <property type="evidence" value="ECO:0007669"/>
    <property type="project" value="TreeGrafter"/>
</dbReference>
<dbReference type="PROSITE" id="PS00106">
    <property type="entry name" value="GALACTOKINASE"/>
    <property type="match status" value="1"/>
</dbReference>
<feature type="domain" description="Galactokinase N-terminal" evidence="3">
    <location>
        <begin position="44"/>
        <end position="88"/>
    </location>
</feature>
<gene>
    <name evidence="4" type="ORF">DVH24_035419</name>
</gene>
<reference evidence="4 5" key="1">
    <citation type="submission" date="2018-10" db="EMBL/GenBank/DDBJ databases">
        <title>A high-quality apple genome assembly.</title>
        <authorList>
            <person name="Hu J."/>
        </authorList>
    </citation>
    <scope>NUCLEOTIDE SEQUENCE [LARGE SCALE GENOMIC DNA]</scope>
    <source>
        <strain evidence="5">cv. HFTH1</strain>
        <tissue evidence="4">Young leaf</tissue>
    </source>
</reference>
<dbReference type="SUPFAM" id="SSF54211">
    <property type="entry name" value="Ribosomal protein S5 domain 2-like"/>
    <property type="match status" value="1"/>
</dbReference>
<dbReference type="PANTHER" id="PTHR10457">
    <property type="entry name" value="MEVALONATE KINASE/GALACTOKINASE"/>
    <property type="match status" value="1"/>
</dbReference>
<accession>A0A498J794</accession>
<dbReference type="EMBL" id="RDQH01000335">
    <property type="protein sequence ID" value="RXH90655.1"/>
    <property type="molecule type" value="Genomic_DNA"/>
</dbReference>
<dbReference type="Gene3D" id="3.30.230.10">
    <property type="match status" value="1"/>
</dbReference>
<dbReference type="PANTHER" id="PTHR10457:SF7">
    <property type="entry name" value="GALACTOKINASE-RELATED"/>
    <property type="match status" value="1"/>
</dbReference>
<dbReference type="InterPro" id="IPR020568">
    <property type="entry name" value="Ribosomal_Su5_D2-typ_SF"/>
</dbReference>
<dbReference type="GO" id="GO:0005524">
    <property type="term" value="F:ATP binding"/>
    <property type="evidence" value="ECO:0007669"/>
    <property type="project" value="UniProtKB-KW"/>
</dbReference>
<dbReference type="Pfam" id="PF10509">
    <property type="entry name" value="GalKase_gal_bdg"/>
    <property type="match status" value="1"/>
</dbReference>
<dbReference type="InterPro" id="IPR014721">
    <property type="entry name" value="Ribsml_uS5_D2-typ_fold_subgr"/>
</dbReference>
<evidence type="ECO:0000256" key="1">
    <source>
        <dbReference type="ARBA" id="ARBA00022741"/>
    </source>
</evidence>